<name>A0A1M6K4V7_9FIRM</name>
<dbReference type="InterPro" id="IPR027417">
    <property type="entry name" value="P-loop_NTPase"/>
</dbReference>
<accession>A0A1M6K4V7</accession>
<keyword evidence="3" id="KW-1185">Reference proteome</keyword>
<dbReference type="STRING" id="1123349.SAMN02744037_00288"/>
<protein>
    <submittedName>
        <fullName evidence="2">PD-(D/E)XK nuclease superfamily protein</fullName>
    </submittedName>
</protein>
<proteinExistence type="predicted"/>
<organism evidence="2 3">
    <name type="scientific">Tepidibacter formicigenes DSM 15518</name>
    <dbReference type="NCBI Taxonomy" id="1123349"/>
    <lineage>
        <taxon>Bacteria</taxon>
        <taxon>Bacillati</taxon>
        <taxon>Bacillota</taxon>
        <taxon>Clostridia</taxon>
        <taxon>Peptostreptococcales</taxon>
        <taxon>Peptostreptococcaceae</taxon>
        <taxon>Tepidibacter</taxon>
    </lineage>
</organism>
<dbReference type="Gene3D" id="3.40.50.300">
    <property type="entry name" value="P-loop containing nucleotide triphosphate hydrolases"/>
    <property type="match status" value="1"/>
</dbReference>
<dbReference type="Pfam" id="PF08011">
    <property type="entry name" value="PDDEXK_9"/>
    <property type="match status" value="1"/>
</dbReference>
<dbReference type="InterPro" id="IPR018631">
    <property type="entry name" value="AAA-ATPase-like_dom"/>
</dbReference>
<dbReference type="Pfam" id="PF09820">
    <property type="entry name" value="AAA-ATPase_like"/>
    <property type="match status" value="1"/>
</dbReference>
<dbReference type="PANTHER" id="PTHR34825:SF1">
    <property type="entry name" value="AAA-ATPASE-LIKE DOMAIN-CONTAINING PROTEIN"/>
    <property type="match status" value="1"/>
</dbReference>
<dbReference type="EMBL" id="FRAE01000006">
    <property type="protein sequence ID" value="SHJ53957.1"/>
    <property type="molecule type" value="Genomic_DNA"/>
</dbReference>
<dbReference type="AlphaFoldDB" id="A0A1M6K4V7"/>
<dbReference type="OrthoDB" id="1050390at2"/>
<sequence>MNENKRKKLPIGEDNFKKLIEGGYYFVDKSEFIIDILREDSSVVLITRPRRFGKTLNMSMLKYFLDISGDYRYLFKDLKISKRQTKDIEDMRNNTPVIYLTFKDCKSVDKAGLISSIHNEIVRECSKLFTLEEIKQYELDKLINTDTTKYLKYAIANMSKALYTKYNKDVVVLIDEYDTPILSAYEYGYYKDLLPFFSVFYGSGLKGNEYLKRALLTGINRVAKNNIFSGLNNLTVYTVNSSKFSNRFGLLEREVKELFKHFGIDYSLEVKKYYNGYKFSSNRVFNPWSVLSYIHKSSLEPYWVNTANPEILIDKVLNLGEDALVLLNDVLLKDNVLINYDVDNMIFEESNLDTFIGLMINSGYLTVEQQTSYNEGYIKIPNEEVRIAINKLLNSCLLSDGRSTITKMRQSLIKQDFDMFNKVLEKMLIDNFSYHDMKEYAYHVFMNTLMLHVTDIYDLHSNLEMGLGRSDIYLKPKRPGLKPIIFELKKSNSDKDLQKDAQEGLNQISKKKYDYNVKDCVHIGMAFYGKSVCMVRNV</sequence>
<feature type="domain" description="AAA-ATPase-like" evidence="1">
    <location>
        <begin position="10"/>
        <end position="228"/>
    </location>
</feature>
<dbReference type="InterPro" id="IPR012547">
    <property type="entry name" value="PDDEXK_9"/>
</dbReference>
<dbReference type="RefSeq" id="WP_159428928.1">
    <property type="nucleotide sequence ID" value="NZ_FRAE01000006.1"/>
</dbReference>
<gene>
    <name evidence="2" type="ORF">SAMN02744037_00288</name>
</gene>
<dbReference type="PANTHER" id="PTHR34825">
    <property type="entry name" value="CONSERVED PROTEIN, WITH A WEAK D-GALACTARATE DEHYDRATASE/ALTRONATE HYDROLASE DOMAIN"/>
    <property type="match status" value="1"/>
</dbReference>
<evidence type="ECO:0000259" key="1">
    <source>
        <dbReference type="Pfam" id="PF09820"/>
    </source>
</evidence>
<evidence type="ECO:0000313" key="2">
    <source>
        <dbReference type="EMBL" id="SHJ53957.1"/>
    </source>
</evidence>
<dbReference type="Proteomes" id="UP000242497">
    <property type="component" value="Unassembled WGS sequence"/>
</dbReference>
<evidence type="ECO:0000313" key="3">
    <source>
        <dbReference type="Proteomes" id="UP000242497"/>
    </source>
</evidence>
<reference evidence="3" key="1">
    <citation type="submission" date="2016-11" db="EMBL/GenBank/DDBJ databases">
        <authorList>
            <person name="Varghese N."/>
            <person name="Submissions S."/>
        </authorList>
    </citation>
    <scope>NUCLEOTIDE SEQUENCE [LARGE SCALE GENOMIC DNA]</scope>
    <source>
        <strain evidence="3">DSM 15518</strain>
    </source>
</reference>